<evidence type="ECO:0000256" key="1">
    <source>
        <dbReference type="ARBA" id="ARBA00004651"/>
    </source>
</evidence>
<protein>
    <submittedName>
        <fullName evidence="8">DNA internalization-related competence protein ComEC/Rec2</fullName>
    </submittedName>
</protein>
<feature type="transmembrane region" description="Helical" evidence="6">
    <location>
        <begin position="272"/>
        <end position="292"/>
    </location>
</feature>
<dbReference type="Proteomes" id="UP001523565">
    <property type="component" value="Unassembled WGS sequence"/>
</dbReference>
<feature type="transmembrane region" description="Helical" evidence="6">
    <location>
        <begin position="6"/>
        <end position="29"/>
    </location>
</feature>
<keyword evidence="2" id="KW-1003">Cell membrane</keyword>
<feature type="transmembrane region" description="Helical" evidence="6">
    <location>
        <begin position="233"/>
        <end position="260"/>
    </location>
</feature>
<evidence type="ECO:0000256" key="5">
    <source>
        <dbReference type="ARBA" id="ARBA00023136"/>
    </source>
</evidence>
<feature type="transmembrane region" description="Helical" evidence="6">
    <location>
        <begin position="413"/>
        <end position="433"/>
    </location>
</feature>
<evidence type="ECO:0000256" key="3">
    <source>
        <dbReference type="ARBA" id="ARBA00022692"/>
    </source>
</evidence>
<dbReference type="CDD" id="cd07731">
    <property type="entry name" value="ComA-like_MBL-fold"/>
    <property type="match status" value="1"/>
</dbReference>
<dbReference type="RefSeq" id="WP_262069098.1">
    <property type="nucleotide sequence ID" value="NZ_JAMXOC010000010.1"/>
</dbReference>
<dbReference type="InterPro" id="IPR025405">
    <property type="entry name" value="DUF4131"/>
</dbReference>
<accession>A0ABT1EKD1</accession>
<dbReference type="EMBL" id="JAMZFV010000010">
    <property type="protein sequence ID" value="MCP1110217.1"/>
    <property type="molecule type" value="Genomic_DNA"/>
</dbReference>
<evidence type="ECO:0000259" key="7">
    <source>
        <dbReference type="SMART" id="SM00849"/>
    </source>
</evidence>
<dbReference type="Pfam" id="PF00753">
    <property type="entry name" value="Lactamase_B"/>
    <property type="match status" value="1"/>
</dbReference>
<evidence type="ECO:0000256" key="4">
    <source>
        <dbReference type="ARBA" id="ARBA00022989"/>
    </source>
</evidence>
<evidence type="ECO:0000313" key="9">
    <source>
        <dbReference type="Proteomes" id="UP001523565"/>
    </source>
</evidence>
<keyword evidence="4 6" id="KW-1133">Transmembrane helix</keyword>
<keyword evidence="3 6" id="KW-0812">Transmembrane</keyword>
<dbReference type="InterPro" id="IPR001279">
    <property type="entry name" value="Metallo-B-lactamas"/>
</dbReference>
<feature type="transmembrane region" description="Helical" evidence="6">
    <location>
        <begin position="348"/>
        <end position="368"/>
    </location>
</feature>
<dbReference type="Pfam" id="PF03772">
    <property type="entry name" value="Competence"/>
    <property type="match status" value="1"/>
</dbReference>
<keyword evidence="5 6" id="KW-0472">Membrane</keyword>
<evidence type="ECO:0000313" key="8">
    <source>
        <dbReference type="EMBL" id="MCP1110217.1"/>
    </source>
</evidence>
<dbReference type="PANTHER" id="PTHR30619">
    <property type="entry name" value="DNA INTERNALIZATION/COMPETENCE PROTEIN COMEC/REC2"/>
    <property type="match status" value="1"/>
</dbReference>
<feature type="transmembrane region" description="Helical" evidence="6">
    <location>
        <begin position="440"/>
        <end position="458"/>
    </location>
</feature>
<dbReference type="PANTHER" id="PTHR30619:SF7">
    <property type="entry name" value="BETA-LACTAMASE DOMAIN PROTEIN"/>
    <property type="match status" value="1"/>
</dbReference>
<dbReference type="SUPFAM" id="SSF56281">
    <property type="entry name" value="Metallo-hydrolase/oxidoreductase"/>
    <property type="match status" value="1"/>
</dbReference>
<keyword evidence="9" id="KW-1185">Reference proteome</keyword>
<feature type="transmembrane region" description="Helical" evidence="6">
    <location>
        <begin position="322"/>
        <end position="342"/>
    </location>
</feature>
<dbReference type="Gene3D" id="3.60.15.10">
    <property type="entry name" value="Ribonuclease Z/Hydroxyacylglutathione hydrolase-like"/>
    <property type="match status" value="1"/>
</dbReference>
<dbReference type="InterPro" id="IPR004797">
    <property type="entry name" value="Competence_ComEC/Rec2"/>
</dbReference>
<organism evidence="8 9">
    <name type="scientific">Ohessyouella blattaphilus</name>
    <dbReference type="NCBI Taxonomy" id="2949333"/>
    <lineage>
        <taxon>Bacteria</taxon>
        <taxon>Bacillati</taxon>
        <taxon>Bacillota</taxon>
        <taxon>Clostridia</taxon>
        <taxon>Lachnospirales</taxon>
        <taxon>Lachnospiraceae</taxon>
        <taxon>Ohessyouella</taxon>
    </lineage>
</organism>
<dbReference type="InterPro" id="IPR052159">
    <property type="entry name" value="Competence_DNA_uptake"/>
</dbReference>
<dbReference type="InterPro" id="IPR035681">
    <property type="entry name" value="ComA-like_MBL"/>
</dbReference>
<gene>
    <name evidence="8" type="ORF">NK118_08135</name>
</gene>
<dbReference type="InterPro" id="IPR036866">
    <property type="entry name" value="RibonucZ/Hydroxyglut_hydro"/>
</dbReference>
<comment type="caution">
    <text evidence="8">The sequence shown here is derived from an EMBL/GenBank/DDBJ whole genome shotgun (WGS) entry which is preliminary data.</text>
</comment>
<comment type="subcellular location">
    <subcellularLocation>
        <location evidence="1">Cell membrane</location>
        <topology evidence="1">Multi-pass membrane protein</topology>
    </subcellularLocation>
</comment>
<dbReference type="SMART" id="SM00849">
    <property type="entry name" value="Lactamase_B"/>
    <property type="match status" value="1"/>
</dbReference>
<dbReference type="NCBIfam" id="TIGR00360">
    <property type="entry name" value="ComEC_N-term"/>
    <property type="match status" value="1"/>
</dbReference>
<dbReference type="InterPro" id="IPR004477">
    <property type="entry name" value="ComEC_N"/>
</dbReference>
<reference evidence="8 9" key="1">
    <citation type="journal article" date="2022" name="Genome Biol. Evol.">
        <title>Host diet, physiology and behaviors set the stage for Lachnospiraceae cladogenesis.</title>
        <authorList>
            <person name="Vera-Ponce De Leon A."/>
            <person name="Schneider M."/>
            <person name="Jahnes B.C."/>
            <person name="Sadowski V."/>
            <person name="Camuy-Velez L.A."/>
            <person name="Duan J."/>
            <person name="Sabree Z.L."/>
        </authorList>
    </citation>
    <scope>NUCLEOTIDE SEQUENCE [LARGE SCALE GENOMIC DNA]</scope>
    <source>
        <strain evidence="8 9">PAL227</strain>
    </source>
</reference>
<feature type="transmembrane region" description="Helical" evidence="6">
    <location>
        <begin position="199"/>
        <end position="221"/>
    </location>
</feature>
<evidence type="ECO:0000256" key="6">
    <source>
        <dbReference type="SAM" id="Phobius"/>
    </source>
</evidence>
<name>A0ABT1EKD1_9FIRM</name>
<sequence>MKNRPLMSTCVILFSLLWTLVVLGGRYYLEDIRPSPVRDYGKDKERVQVSGQVYDRLEAKDQQIFYLKNVQIKSQSHLMTERRLIVYCDQSVSVKIKNHLEITGKLSFYEEARNPGNYDLRFYYAKKGIYASVSAEEITVTEARYSPLGEGVYALKQRIGDTLVAGLGERNGQVINGILLGEKREIDPSLKETYQLSGIGHVLSISGLHISLIGMTLFGLIRRMTGSFKVAGGLGIVFLLGYSFLIGFSVSIFRATVMFLFRVGAEITGRKYDAYTAVAVAALLTVLVNPFALLGAGFYLSYLAILGLILLYPVVSDIPLPLILPGACVQIMLLGALSYSFFEVPLYSIFLNLLIIPLLSVIVALGIIGGVLGGVAIVGRPCFFITGKVLWLYEVLAEKTLHIPGARVINGKANVQVIVIYYILLAIFIWAWHKHSFKKWIRLIALSGALFGGTFFIGHTCADNDLKIIFFDVGQGDGTLITTPGGQNILIDGGSTSVEELAKYRLEPTLEYYGIKKLDYVFVSHGDKDHYSGIKEMIEREAKSIPIETLIFPAYINADSELHELKNLAQKNGITCLFLDQGKGMEIDGVKLTGLHPERLYQDENAASLVLLLEYGKKSVLFTGDVEGEGEKALTKALIEADIDIDVLKVAHHGSKGSTSDEFLEQAKPELAIISVGKRNLYGHPHQETLSRLRERAIMIRRTDKEGAIILQIASR</sequence>
<evidence type="ECO:0000256" key="2">
    <source>
        <dbReference type="ARBA" id="ARBA00022475"/>
    </source>
</evidence>
<proteinExistence type="predicted"/>
<dbReference type="NCBIfam" id="TIGR00361">
    <property type="entry name" value="ComEC_Rec2"/>
    <property type="match status" value="1"/>
</dbReference>
<dbReference type="Pfam" id="PF13567">
    <property type="entry name" value="DUF4131"/>
    <property type="match status" value="1"/>
</dbReference>
<feature type="domain" description="Metallo-beta-lactamase" evidence="7">
    <location>
        <begin position="475"/>
        <end position="678"/>
    </location>
</feature>